<accession>Q21SJ3</accession>
<dbReference type="Proteomes" id="UP000008332">
    <property type="component" value="Chromosome"/>
</dbReference>
<evidence type="ECO:0000313" key="2">
    <source>
        <dbReference type="Proteomes" id="UP000008332"/>
    </source>
</evidence>
<dbReference type="STRING" id="338969.Rfer_3556"/>
<dbReference type="Pfam" id="PF20355">
    <property type="entry name" value="DUF6650"/>
    <property type="match status" value="1"/>
</dbReference>
<reference evidence="2" key="1">
    <citation type="submission" date="2006-02" db="EMBL/GenBank/DDBJ databases">
        <title>Complete sequence of chromosome of Rhodoferax ferrireducens DSM 15236.</title>
        <authorList>
            <person name="Copeland A."/>
            <person name="Lucas S."/>
            <person name="Lapidus A."/>
            <person name="Barry K."/>
            <person name="Detter J.C."/>
            <person name="Glavina del Rio T."/>
            <person name="Hammon N."/>
            <person name="Israni S."/>
            <person name="Pitluck S."/>
            <person name="Brettin T."/>
            <person name="Bruce D."/>
            <person name="Han C."/>
            <person name="Tapia R."/>
            <person name="Gilna P."/>
            <person name="Kiss H."/>
            <person name="Schmutz J."/>
            <person name="Larimer F."/>
            <person name="Land M."/>
            <person name="Kyrpides N."/>
            <person name="Ivanova N."/>
            <person name="Richardson P."/>
        </authorList>
    </citation>
    <scope>NUCLEOTIDE SEQUENCE [LARGE SCALE GENOMIC DNA]</scope>
    <source>
        <strain evidence="2">ATCC BAA-621 / DSM 15236 / T118</strain>
    </source>
</reference>
<dbReference type="EMBL" id="CP000267">
    <property type="protein sequence ID" value="ABD71260.1"/>
    <property type="molecule type" value="Genomic_DNA"/>
</dbReference>
<keyword evidence="2" id="KW-1185">Reference proteome</keyword>
<sequence>MKFREVVSRVTGLSVPIFGAQWNPPEAECVVARRVLAFLEDRRVLFVPSEMEVPRHCVESVLRIREFLTAELGKLDAEKELPLSLRAMRAACRKFLATVETDDRHVIQFGAHQGHYASWIFNGAVGELRGVFGVHIARLAASHGLDIEGELASILPAPADER</sequence>
<protein>
    <submittedName>
        <fullName evidence="1">Uncharacterized protein</fullName>
    </submittedName>
</protein>
<proteinExistence type="predicted"/>
<dbReference type="AlphaFoldDB" id="Q21SJ3"/>
<dbReference type="RefSeq" id="WP_011465823.1">
    <property type="nucleotide sequence ID" value="NC_007908.1"/>
</dbReference>
<dbReference type="InterPro" id="IPR046592">
    <property type="entry name" value="DUF6650"/>
</dbReference>
<name>Q21SJ3_ALBFT</name>
<dbReference type="HOGENOM" id="CLU_1632259_0_0_4"/>
<gene>
    <name evidence="1" type="ordered locus">Rfer_3556</name>
</gene>
<dbReference type="OrthoDB" id="8450256at2"/>
<dbReference type="eggNOG" id="ENOG5031CM1">
    <property type="taxonomic scope" value="Bacteria"/>
</dbReference>
<dbReference type="KEGG" id="rfr:Rfer_3556"/>
<evidence type="ECO:0000313" key="1">
    <source>
        <dbReference type="EMBL" id="ABD71260.1"/>
    </source>
</evidence>
<organism evidence="1 2">
    <name type="scientific">Albidiferax ferrireducens (strain ATCC BAA-621 / DSM 15236 / T118)</name>
    <name type="common">Rhodoferax ferrireducens</name>
    <dbReference type="NCBI Taxonomy" id="338969"/>
    <lineage>
        <taxon>Bacteria</taxon>
        <taxon>Pseudomonadati</taxon>
        <taxon>Pseudomonadota</taxon>
        <taxon>Betaproteobacteria</taxon>
        <taxon>Burkholderiales</taxon>
        <taxon>Comamonadaceae</taxon>
        <taxon>Rhodoferax</taxon>
    </lineage>
</organism>